<dbReference type="RefSeq" id="WP_011310458.1">
    <property type="nucleotide sequence ID" value="NC_007390.1"/>
</dbReference>
<dbReference type="EMBL" id="AJ969072">
    <property type="protein sequence ID" value="CAI94262.1"/>
    <property type="molecule type" value="Genomic_DNA"/>
</dbReference>
<dbReference type="InterPro" id="IPR015943">
    <property type="entry name" value="WD40/YVTN_repeat-like_dom_sf"/>
</dbReference>
<proteinExistence type="predicted"/>
<feature type="transmembrane region" description="Helical" evidence="2">
    <location>
        <begin position="771"/>
        <end position="791"/>
    </location>
</feature>
<sequence>MKKLLSILTISTLTTSIPAPLLANTPATRTLSSNSNNDYLPLKEFKNISGDIYRMTIDSKDNIYFSLFANGAFVLKHGETTATKIDGISNNIQSITIDSKDNIYFGTNNGAFVLKHGETTATKIDGISNNIQSITIDSKDNIYFGTDNGAFVLKQGATTPTKINGINGYINSLAVDSLQNIYFSLFDNGAFVLKQGETTATKIDGISDDIESITIDSNDNIYFGMYQGGAFVLKQGETTATKIDGISDDIESITIDSNDNIYFGMYQGGAFVLKQGETTATKIDGISNNIQSITIDSKDNIYFGTSRGANILQTVLSWTKTQSQFNLVDSTKTKTWTRNDLLSVDGELNIDIANPNIDKVVFDNIQQPQTSKQWHINVKPEIAPRDHNLQVTFTLDGKQYTSEITVSMQAKIDPAPPSKQENLSELIKTTDLGNIFDNNDDTIFSAVNQKNHNVIDDFSQIEITKKDNNSATLTAKPDSKSYAGSVDVKYNVVSATTVDLKIDVTPTSSEAAVIKDYLFQIDTSNITNPVNTFYYASSESIITMVKPTPSSVLTGVVYGCDDKWNKTSQSSNIDSTNGIKLDGSQLATIKGKYVVELSDNLGHTNNVYLQINEKKEKEIKEYWNTDNGKHFEIWAKANGYDNIRGYSASQLNNLFADSKNWQQLASDSQLASVVADWFKTNGKLSATEPLTKEQVVEQLKTQISSDIKIDKVNTNNYEKDKVSFVLNQSEFKPNDKVNITVKYNNATSEQFTLQIKDSKTPDNKKDGDNKFWIIGVVVGVLAGLGLAYLLFKKFVFDKYFLPKINKRRHDKLVEKVRKEEAEKDAQNNKKGGDE</sequence>
<name>Q3ZVL0_SPICI</name>
<feature type="chain" id="PRO_5004231395" evidence="3">
    <location>
        <begin position="24"/>
        <end position="834"/>
    </location>
</feature>
<geneLocation type="plasmid" evidence="4">
    <name>pSci4</name>
</geneLocation>
<feature type="region of interest" description="Disordered" evidence="1">
    <location>
        <begin position="812"/>
        <end position="834"/>
    </location>
</feature>
<keyword evidence="2" id="KW-1133">Transmembrane helix</keyword>
<reference evidence="4" key="1">
    <citation type="submission" date="2005-05" db="EMBL/GenBank/DDBJ databases">
        <authorList>
            <person name="Foissac X."/>
        </authorList>
    </citation>
    <scope>NUCLEOTIDE SEQUENCE</scope>
    <source>
        <strain evidence="4">GII3</strain>
        <plasmid evidence="4">pSci4</plasmid>
    </source>
</reference>
<dbReference type="AlphaFoldDB" id="Q3ZVL0"/>
<evidence type="ECO:0000256" key="1">
    <source>
        <dbReference type="SAM" id="MobiDB-lite"/>
    </source>
</evidence>
<keyword evidence="2 4" id="KW-0812">Transmembrane</keyword>
<evidence type="ECO:0000256" key="3">
    <source>
        <dbReference type="SAM" id="SignalP"/>
    </source>
</evidence>
<dbReference type="SUPFAM" id="SSF63829">
    <property type="entry name" value="Calcium-dependent phosphotriesterase"/>
    <property type="match status" value="1"/>
</dbReference>
<gene>
    <name evidence="4" type="primary">arp2a</name>
</gene>
<keyword evidence="4" id="KW-0614">Plasmid</keyword>
<protein>
    <submittedName>
        <fullName evidence="4">Adhesion related protein, transmembrane</fullName>
    </submittedName>
</protein>
<organism evidence="4">
    <name type="scientific">Spiroplasma citri</name>
    <dbReference type="NCBI Taxonomy" id="2133"/>
    <lineage>
        <taxon>Bacteria</taxon>
        <taxon>Bacillati</taxon>
        <taxon>Mycoplasmatota</taxon>
        <taxon>Mollicutes</taxon>
        <taxon>Entomoplasmatales</taxon>
        <taxon>Spiroplasmataceae</taxon>
        <taxon>Spiroplasma</taxon>
    </lineage>
</organism>
<keyword evidence="2" id="KW-0472">Membrane</keyword>
<dbReference type="Gene3D" id="2.130.10.10">
    <property type="entry name" value="YVTN repeat-like/Quinoprotein amine dehydrogenase"/>
    <property type="match status" value="2"/>
</dbReference>
<evidence type="ECO:0000256" key="2">
    <source>
        <dbReference type="SAM" id="Phobius"/>
    </source>
</evidence>
<reference evidence="4" key="2">
    <citation type="journal article" date="2006" name="Microbiology (Mosc.)">
        <title>Absence of plasmids encoding adhesion-related proteins innon-insect-transmissible strains of Spiroplasma citri.</title>
        <authorList>
            <person name="Berho N."/>
            <person name="Duret S."/>
            <person name="Renaudin J."/>
        </authorList>
    </citation>
    <scope>NUCLEOTIDE SEQUENCE</scope>
    <source>
        <strain evidence="4">GII3</strain>
        <plasmid evidence="4">pSci4</plasmid>
    </source>
</reference>
<evidence type="ECO:0000313" key="4">
    <source>
        <dbReference type="EMBL" id="CAI94262.1"/>
    </source>
</evidence>
<feature type="signal peptide" evidence="3">
    <location>
        <begin position="1"/>
        <end position="23"/>
    </location>
</feature>
<keyword evidence="3" id="KW-0732">Signal</keyword>
<accession>Q3ZVL0</accession>